<protein>
    <submittedName>
        <fullName evidence="2">Uncharacterized protein</fullName>
    </submittedName>
</protein>
<dbReference type="EMBL" id="KQ976500">
    <property type="protein sequence ID" value="KYM83143.1"/>
    <property type="molecule type" value="Genomic_DNA"/>
</dbReference>
<name>A0A195BEZ0_9HYME</name>
<feature type="compositionally biased region" description="Polar residues" evidence="1">
    <location>
        <begin position="63"/>
        <end position="74"/>
    </location>
</feature>
<dbReference type="Proteomes" id="UP000078540">
    <property type="component" value="Unassembled WGS sequence"/>
</dbReference>
<feature type="region of interest" description="Disordered" evidence="1">
    <location>
        <begin position="38"/>
        <end position="74"/>
    </location>
</feature>
<organism evidence="2 3">
    <name type="scientific">Atta colombica</name>
    <dbReference type="NCBI Taxonomy" id="520822"/>
    <lineage>
        <taxon>Eukaryota</taxon>
        <taxon>Metazoa</taxon>
        <taxon>Ecdysozoa</taxon>
        <taxon>Arthropoda</taxon>
        <taxon>Hexapoda</taxon>
        <taxon>Insecta</taxon>
        <taxon>Pterygota</taxon>
        <taxon>Neoptera</taxon>
        <taxon>Endopterygota</taxon>
        <taxon>Hymenoptera</taxon>
        <taxon>Apocrita</taxon>
        <taxon>Aculeata</taxon>
        <taxon>Formicoidea</taxon>
        <taxon>Formicidae</taxon>
        <taxon>Myrmicinae</taxon>
        <taxon>Atta</taxon>
    </lineage>
</organism>
<dbReference type="AlphaFoldDB" id="A0A195BEZ0"/>
<proteinExistence type="predicted"/>
<feature type="region of interest" description="Disordered" evidence="1">
    <location>
        <begin position="133"/>
        <end position="153"/>
    </location>
</feature>
<evidence type="ECO:0000313" key="3">
    <source>
        <dbReference type="Proteomes" id="UP000078540"/>
    </source>
</evidence>
<sequence length="153" mass="16438">MLSTGTSDFADNKLPLALFDGPLVHFTRDLHEIDEEFIERSSEESRAGGGDPGKLGVKKSRLKASSPNRQGPQQCQMSEIDCHSNFIQIGSSATVVVRLLIYAYQEYLCNYQSENPAAATSSIALYSPRLSSVHSTDLGVPRSDGSGDDGGGI</sequence>
<evidence type="ECO:0000313" key="2">
    <source>
        <dbReference type="EMBL" id="KYM83143.1"/>
    </source>
</evidence>
<reference evidence="2 3" key="1">
    <citation type="submission" date="2015-09" db="EMBL/GenBank/DDBJ databases">
        <title>Atta colombica WGS genome.</title>
        <authorList>
            <person name="Nygaard S."/>
            <person name="Hu H."/>
            <person name="Boomsma J."/>
            <person name="Zhang G."/>
        </authorList>
    </citation>
    <scope>NUCLEOTIDE SEQUENCE [LARGE SCALE GENOMIC DNA]</scope>
    <source>
        <strain evidence="2">Treedump-2</strain>
        <tissue evidence="2">Whole body</tissue>
    </source>
</reference>
<accession>A0A195BEZ0</accession>
<gene>
    <name evidence="2" type="ORF">ALC53_06410</name>
</gene>
<keyword evidence="3" id="KW-1185">Reference proteome</keyword>
<evidence type="ECO:0000256" key="1">
    <source>
        <dbReference type="SAM" id="MobiDB-lite"/>
    </source>
</evidence>